<keyword evidence="3" id="KW-1003">Cell membrane</keyword>
<evidence type="ECO:0000313" key="10">
    <source>
        <dbReference type="EMBL" id="QKV17681.1"/>
    </source>
</evidence>
<keyword evidence="5 9" id="KW-0812">Transmembrane</keyword>
<evidence type="ECO:0000256" key="3">
    <source>
        <dbReference type="ARBA" id="ARBA00022475"/>
    </source>
</evidence>
<feature type="transmembrane region" description="Helical" evidence="9">
    <location>
        <begin position="76"/>
        <end position="97"/>
    </location>
</feature>
<accession>A0A6N1V9J7</accession>
<evidence type="ECO:0000256" key="6">
    <source>
        <dbReference type="ARBA" id="ARBA00022989"/>
    </source>
</evidence>
<proteinExistence type="inferred from homology"/>
<dbReference type="PANTHER" id="PTHR39342:SF1">
    <property type="entry name" value="UPF0283 MEMBRANE PROTEIN YCJF"/>
    <property type="match status" value="1"/>
</dbReference>
<dbReference type="InterPro" id="IPR021147">
    <property type="entry name" value="DUF697"/>
</dbReference>
<gene>
    <name evidence="10" type="ORF">HTY61_03950</name>
</gene>
<evidence type="ECO:0000313" key="11">
    <source>
        <dbReference type="Proteomes" id="UP000509367"/>
    </source>
</evidence>
<dbReference type="InterPro" id="IPR006507">
    <property type="entry name" value="UPF0283"/>
</dbReference>
<organism evidence="10 11">
    <name type="scientific">Oricola thermophila</name>
    <dbReference type="NCBI Taxonomy" id="2742145"/>
    <lineage>
        <taxon>Bacteria</taxon>
        <taxon>Pseudomonadati</taxon>
        <taxon>Pseudomonadota</taxon>
        <taxon>Alphaproteobacteria</taxon>
        <taxon>Hyphomicrobiales</taxon>
        <taxon>Ahrensiaceae</taxon>
        <taxon>Oricola</taxon>
    </lineage>
</organism>
<dbReference type="PANTHER" id="PTHR39342">
    <property type="entry name" value="UPF0283 MEMBRANE PROTEIN YCJF"/>
    <property type="match status" value="1"/>
</dbReference>
<keyword evidence="11" id="KW-1185">Reference proteome</keyword>
<dbReference type="EMBL" id="CP054836">
    <property type="protein sequence ID" value="QKV17681.1"/>
    <property type="molecule type" value="Genomic_DNA"/>
</dbReference>
<dbReference type="KEGG" id="orm:HTY61_03950"/>
<sequence>MNEKPKRRKPRAYTPEAAPADSAAPQAPTPTPRKPRAFAPGPALEMEPEDFFEREETTTDMAVIEEVDRQHRGLSFASLGLAATGLLAGLAVSLWIDGVVRALFARNEWLGWLSLGLAGIIALTVAIVVIREIAAIWRLRSVDRLRGELETALAAPDDKALSRATHNLLRHMASNPRSAAGRAVLARQDGEIIDAADFYALAERELFRSLDRDAFLLVTGAAKRVSVVTAVSPRAFLDMAYVIYENFRLVRRLAELYGGRSGTFGNLRLFRKVLGHLAITGAASIGDGLVQQVIGHGVASRLSARLGEGVLNGVMTARVGISAMEVCRPAPFHAVKRPKLSSVLSVLTAGNDDADSD</sequence>
<keyword evidence="4" id="KW-0997">Cell inner membrane</keyword>
<comment type="subcellular location">
    <subcellularLocation>
        <location evidence="1">Cell inner membrane</location>
        <topology evidence="1">Multi-pass membrane protein</topology>
    </subcellularLocation>
</comment>
<evidence type="ECO:0000256" key="1">
    <source>
        <dbReference type="ARBA" id="ARBA00004429"/>
    </source>
</evidence>
<keyword evidence="6 9" id="KW-1133">Transmembrane helix</keyword>
<dbReference type="NCBIfam" id="TIGR01620">
    <property type="entry name" value="hyp_HI0043"/>
    <property type="match status" value="1"/>
</dbReference>
<evidence type="ECO:0000256" key="9">
    <source>
        <dbReference type="SAM" id="Phobius"/>
    </source>
</evidence>
<dbReference type="AlphaFoldDB" id="A0A6N1V9J7"/>
<evidence type="ECO:0000256" key="2">
    <source>
        <dbReference type="ARBA" id="ARBA00008255"/>
    </source>
</evidence>
<keyword evidence="7 9" id="KW-0472">Membrane</keyword>
<feature type="compositionally biased region" description="Basic residues" evidence="8">
    <location>
        <begin position="1"/>
        <end position="11"/>
    </location>
</feature>
<evidence type="ECO:0000256" key="8">
    <source>
        <dbReference type="SAM" id="MobiDB-lite"/>
    </source>
</evidence>
<dbReference type="GO" id="GO:0005886">
    <property type="term" value="C:plasma membrane"/>
    <property type="evidence" value="ECO:0007669"/>
    <property type="project" value="UniProtKB-SubCell"/>
</dbReference>
<comment type="similarity">
    <text evidence="2">Belongs to the UPF0283 family.</text>
</comment>
<reference evidence="10 11" key="1">
    <citation type="submission" date="2020-06" db="EMBL/GenBank/DDBJ databases">
        <title>Oricola thermophila sp. nov. isolated from a tidal sediments.</title>
        <authorList>
            <person name="Kwon K.K."/>
            <person name="Yang S.-H."/>
            <person name="Park M.-J."/>
        </authorList>
    </citation>
    <scope>NUCLEOTIDE SEQUENCE [LARGE SCALE GENOMIC DNA]</scope>
    <source>
        <strain evidence="10 11">MEBiC13590</strain>
    </source>
</reference>
<evidence type="ECO:0000256" key="4">
    <source>
        <dbReference type="ARBA" id="ARBA00022519"/>
    </source>
</evidence>
<evidence type="ECO:0000256" key="7">
    <source>
        <dbReference type="ARBA" id="ARBA00023136"/>
    </source>
</evidence>
<feature type="region of interest" description="Disordered" evidence="8">
    <location>
        <begin position="1"/>
        <end position="42"/>
    </location>
</feature>
<feature type="transmembrane region" description="Helical" evidence="9">
    <location>
        <begin position="109"/>
        <end position="130"/>
    </location>
</feature>
<evidence type="ECO:0000256" key="5">
    <source>
        <dbReference type="ARBA" id="ARBA00022692"/>
    </source>
</evidence>
<dbReference type="RefSeq" id="WP_175275578.1">
    <property type="nucleotide sequence ID" value="NZ_CP054836.1"/>
</dbReference>
<protein>
    <submittedName>
        <fullName evidence="10">TIGR01620 family protein</fullName>
    </submittedName>
</protein>
<feature type="compositionally biased region" description="Low complexity" evidence="8">
    <location>
        <begin position="12"/>
        <end position="26"/>
    </location>
</feature>
<dbReference type="Pfam" id="PF05128">
    <property type="entry name" value="DUF697"/>
    <property type="match status" value="1"/>
</dbReference>
<name>A0A6N1V9J7_9HYPH</name>
<dbReference type="Proteomes" id="UP000509367">
    <property type="component" value="Chromosome"/>
</dbReference>